<proteinExistence type="predicted"/>
<sequence>FDDHWQQAIAENVGLWLKDKVNKGSQNHFTLGQIEAMEWQKQCLNALQEIA</sequence>
<gene>
    <name evidence="1" type="ORF">HWA77_00085</name>
</gene>
<comment type="caution">
    <text evidence="1">The sequence shown here is derived from an EMBL/GenBank/DDBJ whole genome shotgun (WGS) entry which is preliminary data.</text>
</comment>
<evidence type="ECO:0000313" key="2">
    <source>
        <dbReference type="Proteomes" id="UP000533429"/>
    </source>
</evidence>
<evidence type="ECO:0000313" key="1">
    <source>
        <dbReference type="EMBL" id="NVO98600.1"/>
    </source>
</evidence>
<name>A0A850QU81_PHODD</name>
<organism evidence="1 2">
    <name type="scientific">Photobacterium damselae subsp. damselae</name>
    <name type="common">Listonella damsela</name>
    <dbReference type="NCBI Taxonomy" id="85581"/>
    <lineage>
        <taxon>Bacteria</taxon>
        <taxon>Pseudomonadati</taxon>
        <taxon>Pseudomonadota</taxon>
        <taxon>Gammaproteobacteria</taxon>
        <taxon>Vibrionales</taxon>
        <taxon>Vibrionaceae</taxon>
        <taxon>Photobacterium</taxon>
    </lineage>
</organism>
<reference evidence="1 2" key="1">
    <citation type="submission" date="2020-06" db="EMBL/GenBank/DDBJ databases">
        <title>Photobacterium damselae subsp. damselae comparative genomics.</title>
        <authorList>
            <person name="Osorio C.R."/>
        </authorList>
    </citation>
    <scope>NUCLEOTIDE SEQUENCE [LARGE SCALE GENOMIC DNA]</scope>
    <source>
        <strain evidence="1 2">TW250/03</strain>
    </source>
</reference>
<dbReference type="Proteomes" id="UP000533429">
    <property type="component" value="Unassembled WGS sequence"/>
</dbReference>
<dbReference type="AlphaFoldDB" id="A0A850QU81"/>
<dbReference type="EMBL" id="JABXOR010000007">
    <property type="protein sequence ID" value="NVO98600.1"/>
    <property type="molecule type" value="Genomic_DNA"/>
</dbReference>
<accession>A0A850QU81</accession>
<feature type="non-terminal residue" evidence="1">
    <location>
        <position position="1"/>
    </location>
</feature>
<protein>
    <submittedName>
        <fullName evidence="1">Uncharacterized protein</fullName>
    </submittedName>
</protein>